<gene>
    <name evidence="1" type="ORF">AVDCRST_MAG17-1141</name>
</gene>
<protein>
    <submittedName>
        <fullName evidence="1">Uncharacterized protein</fullName>
    </submittedName>
</protein>
<feature type="non-terminal residue" evidence="1">
    <location>
        <position position="1"/>
    </location>
</feature>
<sequence length="92" mass="9469">EAGVRAGRSAGQHHRAVGRVAGRGDRAGIAVGVGVVCEDVDRRGIGVLRNCVRVVGRDCRVVGRVHGERHSGVSALRRAVVGAEVEVVGAVV</sequence>
<dbReference type="EMBL" id="CADCVV010000078">
    <property type="protein sequence ID" value="CAA9497167.1"/>
    <property type="molecule type" value="Genomic_DNA"/>
</dbReference>
<proteinExistence type="predicted"/>
<accession>A0A6J4SEI4</accession>
<dbReference type="AlphaFoldDB" id="A0A6J4SEI4"/>
<reference evidence="1" key="1">
    <citation type="submission" date="2020-02" db="EMBL/GenBank/DDBJ databases">
        <authorList>
            <person name="Meier V. D."/>
        </authorList>
    </citation>
    <scope>NUCLEOTIDE SEQUENCE</scope>
    <source>
        <strain evidence="1">AVDCRST_MAG17</strain>
    </source>
</reference>
<organism evidence="1">
    <name type="scientific">uncultured Solirubrobacterales bacterium</name>
    <dbReference type="NCBI Taxonomy" id="768556"/>
    <lineage>
        <taxon>Bacteria</taxon>
        <taxon>Bacillati</taxon>
        <taxon>Actinomycetota</taxon>
        <taxon>Thermoleophilia</taxon>
        <taxon>Solirubrobacterales</taxon>
        <taxon>environmental samples</taxon>
    </lineage>
</organism>
<evidence type="ECO:0000313" key="1">
    <source>
        <dbReference type="EMBL" id="CAA9497167.1"/>
    </source>
</evidence>
<name>A0A6J4SEI4_9ACTN</name>
<feature type="non-terminal residue" evidence="1">
    <location>
        <position position="92"/>
    </location>
</feature>